<dbReference type="PANTHER" id="PTHR40043">
    <property type="entry name" value="UPF0719 INNER MEMBRANE PROTEIN YJFL"/>
    <property type="match status" value="1"/>
</dbReference>
<comment type="similarity">
    <text evidence="2">Belongs to the UPF0719 family.</text>
</comment>
<comment type="caution">
    <text evidence="8">The sequence shown here is derived from an EMBL/GenBank/DDBJ whole genome shotgun (WGS) entry which is preliminary data.</text>
</comment>
<dbReference type="EMBL" id="BOVK01000064">
    <property type="protein sequence ID" value="GIQ70965.1"/>
    <property type="molecule type" value="Genomic_DNA"/>
</dbReference>
<evidence type="ECO:0000256" key="4">
    <source>
        <dbReference type="ARBA" id="ARBA00022692"/>
    </source>
</evidence>
<feature type="transmembrane region" description="Helical" evidence="7">
    <location>
        <begin position="84"/>
        <end position="108"/>
    </location>
</feature>
<feature type="transmembrane region" description="Helical" evidence="7">
    <location>
        <begin position="12"/>
        <end position="37"/>
    </location>
</feature>
<evidence type="ECO:0000256" key="1">
    <source>
        <dbReference type="ARBA" id="ARBA00004651"/>
    </source>
</evidence>
<evidence type="ECO:0000256" key="7">
    <source>
        <dbReference type="SAM" id="Phobius"/>
    </source>
</evidence>
<keyword evidence="4 7" id="KW-0812">Transmembrane</keyword>
<protein>
    <submittedName>
        <fullName evidence="8">UPF0719 transmembrane protein YshE</fullName>
    </submittedName>
</protein>
<evidence type="ECO:0000313" key="9">
    <source>
        <dbReference type="Proteomes" id="UP000677918"/>
    </source>
</evidence>
<organism evidence="8 9">
    <name type="scientific">Xylanibacillus composti</name>
    <dbReference type="NCBI Taxonomy" id="1572762"/>
    <lineage>
        <taxon>Bacteria</taxon>
        <taxon>Bacillati</taxon>
        <taxon>Bacillota</taxon>
        <taxon>Bacilli</taxon>
        <taxon>Bacillales</taxon>
        <taxon>Paenibacillaceae</taxon>
        <taxon>Xylanibacillus</taxon>
    </lineage>
</organism>
<dbReference type="PANTHER" id="PTHR40043:SF1">
    <property type="entry name" value="UPF0719 INNER MEMBRANE PROTEIN YJFL"/>
    <property type="match status" value="1"/>
</dbReference>
<dbReference type="Proteomes" id="UP000677918">
    <property type="component" value="Unassembled WGS sequence"/>
</dbReference>
<gene>
    <name evidence="8" type="primary">yshE_2</name>
    <name evidence="8" type="ORF">XYCOK13_37890</name>
</gene>
<feature type="transmembrane region" description="Helical" evidence="7">
    <location>
        <begin position="120"/>
        <end position="140"/>
    </location>
</feature>
<dbReference type="Pfam" id="PF03994">
    <property type="entry name" value="DUF350"/>
    <property type="match status" value="1"/>
</dbReference>
<evidence type="ECO:0000256" key="5">
    <source>
        <dbReference type="ARBA" id="ARBA00022989"/>
    </source>
</evidence>
<keyword evidence="3" id="KW-1003">Cell membrane</keyword>
<name>A0A8J4M3K4_9BACL</name>
<dbReference type="GO" id="GO:0005886">
    <property type="term" value="C:plasma membrane"/>
    <property type="evidence" value="ECO:0007669"/>
    <property type="project" value="UniProtKB-SubCell"/>
</dbReference>
<accession>A0A8J4M3K4</accession>
<evidence type="ECO:0000256" key="3">
    <source>
        <dbReference type="ARBA" id="ARBA00022475"/>
    </source>
</evidence>
<comment type="subcellular location">
    <subcellularLocation>
        <location evidence="1">Cell membrane</location>
        <topology evidence="1">Multi-pass membrane protein</topology>
    </subcellularLocation>
</comment>
<dbReference type="InterPro" id="IPR007140">
    <property type="entry name" value="DUF350"/>
</dbReference>
<dbReference type="AlphaFoldDB" id="A0A8J4M3K4"/>
<sequence length="141" mass="15688">MNEHIDKLLDIAIFQTLAFFSVAVLALIVFLSLFECVTRYSAWDEIKRGNVSVALAVSGKILGICNIFRFAIMSSEGDTIYASFLWAGFGFVLLLIAYFIYEFLTPVFRIDEEIARDNRAVGLISMIISIALSYVIGASIP</sequence>
<keyword evidence="5 7" id="KW-1133">Transmembrane helix</keyword>
<evidence type="ECO:0000256" key="2">
    <source>
        <dbReference type="ARBA" id="ARBA00005779"/>
    </source>
</evidence>
<feature type="transmembrane region" description="Helical" evidence="7">
    <location>
        <begin position="49"/>
        <end position="72"/>
    </location>
</feature>
<keyword evidence="9" id="KW-1185">Reference proteome</keyword>
<dbReference type="RefSeq" id="WP_213413770.1">
    <property type="nucleotide sequence ID" value="NZ_BOVK01000064.1"/>
</dbReference>
<evidence type="ECO:0000256" key="6">
    <source>
        <dbReference type="ARBA" id="ARBA00023136"/>
    </source>
</evidence>
<proteinExistence type="inferred from homology"/>
<keyword evidence="6 7" id="KW-0472">Membrane</keyword>
<evidence type="ECO:0000313" key="8">
    <source>
        <dbReference type="EMBL" id="GIQ70965.1"/>
    </source>
</evidence>
<reference evidence="8" key="1">
    <citation type="submission" date="2021-04" db="EMBL/GenBank/DDBJ databases">
        <title>Draft genome sequence of Xylanibacillus composti strain K13.</title>
        <authorList>
            <person name="Uke A."/>
            <person name="Chhe C."/>
            <person name="Baramee S."/>
            <person name="Kosugi A."/>
        </authorList>
    </citation>
    <scope>NUCLEOTIDE SEQUENCE</scope>
    <source>
        <strain evidence="8">K13</strain>
    </source>
</reference>